<dbReference type="AlphaFoldDB" id="A0A8X6UAK7"/>
<evidence type="ECO:0000313" key="2">
    <source>
        <dbReference type="Proteomes" id="UP000887013"/>
    </source>
</evidence>
<proteinExistence type="predicted"/>
<gene>
    <name evidence="1" type="ORF">NPIL_679001</name>
</gene>
<organism evidence="1 2">
    <name type="scientific">Nephila pilipes</name>
    <name type="common">Giant wood spider</name>
    <name type="synonym">Nephila maculata</name>
    <dbReference type="NCBI Taxonomy" id="299642"/>
    <lineage>
        <taxon>Eukaryota</taxon>
        <taxon>Metazoa</taxon>
        <taxon>Ecdysozoa</taxon>
        <taxon>Arthropoda</taxon>
        <taxon>Chelicerata</taxon>
        <taxon>Arachnida</taxon>
        <taxon>Araneae</taxon>
        <taxon>Araneomorphae</taxon>
        <taxon>Entelegynae</taxon>
        <taxon>Araneoidea</taxon>
        <taxon>Nephilidae</taxon>
        <taxon>Nephila</taxon>
    </lineage>
</organism>
<keyword evidence="2" id="KW-1185">Reference proteome</keyword>
<protein>
    <submittedName>
        <fullName evidence="1">Uncharacterized protein</fullName>
    </submittedName>
</protein>
<dbReference type="EMBL" id="BMAW01078222">
    <property type="protein sequence ID" value="GFU10137.1"/>
    <property type="molecule type" value="Genomic_DNA"/>
</dbReference>
<reference evidence="1" key="1">
    <citation type="submission" date="2020-08" db="EMBL/GenBank/DDBJ databases">
        <title>Multicomponent nature underlies the extraordinary mechanical properties of spider dragline silk.</title>
        <authorList>
            <person name="Kono N."/>
            <person name="Nakamura H."/>
            <person name="Mori M."/>
            <person name="Yoshida Y."/>
            <person name="Ohtoshi R."/>
            <person name="Malay A.D."/>
            <person name="Moran D.A.P."/>
            <person name="Tomita M."/>
            <person name="Numata K."/>
            <person name="Arakawa K."/>
        </authorList>
    </citation>
    <scope>NUCLEOTIDE SEQUENCE</scope>
</reference>
<accession>A0A8X6UAK7</accession>
<sequence>MDVLPRSIRYPPQYGSVAVSEENFVLSCLAALKESELTTDGDLPDIETENWIAENVSDPFLDVHYYLGNSCSIEREGCLSVRPAKNSNIIKSPC</sequence>
<evidence type="ECO:0000313" key="1">
    <source>
        <dbReference type="EMBL" id="GFU10137.1"/>
    </source>
</evidence>
<name>A0A8X6UAK7_NEPPI</name>
<comment type="caution">
    <text evidence="1">The sequence shown here is derived from an EMBL/GenBank/DDBJ whole genome shotgun (WGS) entry which is preliminary data.</text>
</comment>
<dbReference type="Proteomes" id="UP000887013">
    <property type="component" value="Unassembled WGS sequence"/>
</dbReference>